<feature type="domain" description="T6SS immunity protein Tdi1 C-terminal" evidence="2">
    <location>
        <begin position="115"/>
        <end position="187"/>
    </location>
</feature>
<dbReference type="Pfam" id="PF08887">
    <property type="entry name" value="GAD-like"/>
    <property type="match status" value="1"/>
</dbReference>
<accession>A0ABS9MJD8</accession>
<dbReference type="InterPro" id="IPR014983">
    <property type="entry name" value="GAD-rel"/>
</dbReference>
<comment type="caution">
    <text evidence="3">The sequence shown here is derived from an EMBL/GenBank/DDBJ whole genome shotgun (WGS) entry which is preliminary data.</text>
</comment>
<dbReference type="InterPro" id="IPR015002">
    <property type="entry name" value="T6SS_Tdi1_C"/>
</dbReference>
<dbReference type="InterPro" id="IPR037883">
    <property type="entry name" value="Knr4/Smi1-like_sf"/>
</dbReference>
<evidence type="ECO:0000259" key="2">
    <source>
        <dbReference type="Pfam" id="PF08906"/>
    </source>
</evidence>
<gene>
    <name evidence="3" type="ORF">L0P57_07850</name>
</gene>
<keyword evidence="4" id="KW-1185">Reference proteome</keyword>
<evidence type="ECO:0000313" key="4">
    <source>
        <dbReference type="Proteomes" id="UP001298681"/>
    </source>
</evidence>
<feature type="domain" description="GAD-related" evidence="1">
    <location>
        <begin position="3"/>
        <end position="92"/>
    </location>
</feature>
<dbReference type="RefSeq" id="WP_237966760.1">
    <property type="nucleotide sequence ID" value="NZ_JAKNHQ010000009.1"/>
</dbReference>
<organism evidence="3 4">
    <name type="scientific">Anaeromassilibacillus senegalensis</name>
    <dbReference type="NCBI Taxonomy" id="1673717"/>
    <lineage>
        <taxon>Bacteria</taxon>
        <taxon>Bacillati</taxon>
        <taxon>Bacillota</taxon>
        <taxon>Clostridia</taxon>
        <taxon>Eubacteriales</taxon>
        <taxon>Acutalibacteraceae</taxon>
        <taxon>Anaeromassilibacillus</taxon>
    </lineage>
</organism>
<sequence length="307" mass="34728">MNVFDLFVNKYPPGNDLRKPTAETLEQFQGKLPAELLDFWQEYGFGNYGGGLLKIIDPTDYIDTLTLWLGEQEDCFPILMTGFGTLFIYRKRSETAGDMCLLDIHYRRSGSFSTGFSDFFERILPAENFAEQFLRVDLFQEASAKHGSLAENEIFFFAPALAFGGAESIQYVEKGNAVVHQHLLFEMGTDNSSAAKPDDMWSQAYEANPHVFELENGGLMVSFPFSETVDTILPIAPETLYEVEGETVSLWALTFVSLTKEENLGFLEYHRALQRLQPYILETRGDYLLIRGMSLAEMECVLSDAID</sequence>
<name>A0ABS9MJD8_9FIRM</name>
<dbReference type="Pfam" id="PF08906">
    <property type="entry name" value="T6SS_Tdi1_C"/>
    <property type="match status" value="1"/>
</dbReference>
<dbReference type="EMBL" id="JAKNHQ010000009">
    <property type="protein sequence ID" value="MCG4610846.1"/>
    <property type="molecule type" value="Genomic_DNA"/>
</dbReference>
<proteinExistence type="predicted"/>
<dbReference type="Proteomes" id="UP001298681">
    <property type="component" value="Unassembled WGS sequence"/>
</dbReference>
<protein>
    <submittedName>
        <fullName evidence="3">DUF1851 domain-containing protein</fullName>
    </submittedName>
</protein>
<reference evidence="3 4" key="1">
    <citation type="submission" date="2022-01" db="EMBL/GenBank/DDBJ databases">
        <title>Collection of gut derived symbiotic bacterial strains cultured from healthy donors.</title>
        <authorList>
            <person name="Lin H."/>
            <person name="Kohout C."/>
            <person name="Waligurski E."/>
            <person name="Pamer E.G."/>
        </authorList>
    </citation>
    <scope>NUCLEOTIDE SEQUENCE [LARGE SCALE GENOMIC DNA]</scope>
    <source>
        <strain evidence="3 4">DFI.7.58</strain>
    </source>
</reference>
<evidence type="ECO:0000259" key="1">
    <source>
        <dbReference type="Pfam" id="PF08887"/>
    </source>
</evidence>
<evidence type="ECO:0000313" key="3">
    <source>
        <dbReference type="EMBL" id="MCG4610846.1"/>
    </source>
</evidence>
<dbReference type="SUPFAM" id="SSF160631">
    <property type="entry name" value="SMI1/KNR4-like"/>
    <property type="match status" value="1"/>
</dbReference>